<comment type="function">
    <text evidence="6">Catalyzes the phosphorylation of ribose 1,5-bisphosphate to 5-phospho-D-ribosyl alpha-1-diphosphate (PRPP).</text>
</comment>
<dbReference type="AlphaFoldDB" id="A0A1H9BZZ8"/>
<dbReference type="PANTHER" id="PTHR23117">
    <property type="entry name" value="GUANYLATE KINASE-RELATED"/>
    <property type="match status" value="1"/>
</dbReference>
<comment type="similarity">
    <text evidence="6">Belongs to the ribose 1,5-bisphosphokinase family.</text>
</comment>
<dbReference type="STRING" id="657014.SAMN04488092_10366"/>
<keyword evidence="3 6" id="KW-0808">Transferase</keyword>
<evidence type="ECO:0000259" key="7">
    <source>
        <dbReference type="PROSITE" id="PS50052"/>
    </source>
</evidence>
<dbReference type="GO" id="GO:0005524">
    <property type="term" value="F:ATP binding"/>
    <property type="evidence" value="ECO:0007669"/>
    <property type="project" value="UniProtKB-KW"/>
</dbReference>
<dbReference type="InterPro" id="IPR008145">
    <property type="entry name" value="GK/Ca_channel_bsu"/>
</dbReference>
<evidence type="ECO:0000256" key="6">
    <source>
        <dbReference type="HAMAP-Rule" id="MF_00836"/>
    </source>
</evidence>
<evidence type="ECO:0000256" key="4">
    <source>
        <dbReference type="ARBA" id="ARBA00022741"/>
    </source>
</evidence>
<dbReference type="InterPro" id="IPR012699">
    <property type="entry name" value="PhnN"/>
</dbReference>
<dbReference type="InterPro" id="IPR027417">
    <property type="entry name" value="P-loop_NTPase"/>
</dbReference>
<feature type="binding site" evidence="6">
    <location>
        <begin position="11"/>
        <end position="18"/>
    </location>
    <ligand>
        <name>ATP</name>
        <dbReference type="ChEBI" id="CHEBI:30616"/>
    </ligand>
</feature>
<dbReference type="NCBIfam" id="TIGR02322">
    <property type="entry name" value="phosphon_PhnN"/>
    <property type="match status" value="1"/>
</dbReference>
<dbReference type="EC" id="2.7.4.23" evidence="6"/>
<dbReference type="GO" id="GO:0005829">
    <property type="term" value="C:cytosol"/>
    <property type="evidence" value="ECO:0007669"/>
    <property type="project" value="TreeGrafter"/>
</dbReference>
<dbReference type="SMART" id="SM00072">
    <property type="entry name" value="GuKc"/>
    <property type="match status" value="1"/>
</dbReference>
<organism evidence="8 9">
    <name type="scientific">Thalassovita taeanensis</name>
    <dbReference type="NCBI Taxonomy" id="657014"/>
    <lineage>
        <taxon>Bacteria</taxon>
        <taxon>Pseudomonadati</taxon>
        <taxon>Pseudomonadota</taxon>
        <taxon>Alphaproteobacteria</taxon>
        <taxon>Rhodobacterales</taxon>
        <taxon>Roseobacteraceae</taxon>
        <taxon>Thalassovita</taxon>
    </lineage>
</organism>
<dbReference type="Pfam" id="PF00625">
    <property type="entry name" value="Guanylate_kin"/>
    <property type="match status" value="1"/>
</dbReference>
<keyword evidence="9" id="KW-1185">Reference proteome</keyword>
<evidence type="ECO:0000313" key="8">
    <source>
        <dbReference type="EMBL" id="SEP94337.1"/>
    </source>
</evidence>
<dbReference type="GO" id="GO:0006015">
    <property type="term" value="P:5-phosphoribose 1-diphosphate biosynthetic process"/>
    <property type="evidence" value="ECO:0007669"/>
    <property type="project" value="UniProtKB-UniRule"/>
</dbReference>
<sequence length="181" mass="19196">MRKGRFIAVVGPSGAGKDTLMEAACVARPDLLRAKRVITRSPEAAGEDAEGVSALEFSRRAADGGFALHWQAHGLSYGIPANVETDLNAGRDVLANLSRAVLPQLDDRFERSMIILVTASPEVLALRLAARGRESAEDIAHRLKRAEFAIDPSLLTVVIDNGGALDDAVAAFLAALQPESV</sequence>
<dbReference type="PANTHER" id="PTHR23117:SF8">
    <property type="entry name" value="RIBOSE 1,5-BISPHOSPHATE PHOSPHOKINASE PHNN"/>
    <property type="match status" value="1"/>
</dbReference>
<proteinExistence type="inferred from homology"/>
<dbReference type="GO" id="GO:0033863">
    <property type="term" value="F:ribose 1,5-bisphosphate phosphokinase activity"/>
    <property type="evidence" value="ECO:0007669"/>
    <property type="project" value="UniProtKB-UniRule"/>
</dbReference>
<comment type="catalytic activity">
    <reaction evidence="1 6">
        <text>alpha-D-ribose 1,5-bisphosphate + ATP = 5-phospho-alpha-D-ribose 1-diphosphate + ADP</text>
        <dbReference type="Rhea" id="RHEA:20109"/>
        <dbReference type="ChEBI" id="CHEBI:30616"/>
        <dbReference type="ChEBI" id="CHEBI:58017"/>
        <dbReference type="ChEBI" id="CHEBI:68688"/>
        <dbReference type="ChEBI" id="CHEBI:456216"/>
        <dbReference type="EC" id="2.7.4.23"/>
    </reaction>
</comment>
<dbReference type="Proteomes" id="UP000198634">
    <property type="component" value="Unassembled WGS sequence"/>
</dbReference>
<evidence type="ECO:0000256" key="2">
    <source>
        <dbReference type="ARBA" id="ARBA00005069"/>
    </source>
</evidence>
<keyword evidence="5 6" id="KW-0067">ATP-binding</keyword>
<dbReference type="RefSeq" id="WP_090268796.1">
    <property type="nucleotide sequence ID" value="NZ_FOEP01000003.1"/>
</dbReference>
<reference evidence="8 9" key="1">
    <citation type="submission" date="2016-10" db="EMBL/GenBank/DDBJ databases">
        <authorList>
            <person name="de Groot N.N."/>
        </authorList>
    </citation>
    <scope>NUCLEOTIDE SEQUENCE [LARGE SCALE GENOMIC DNA]</scope>
    <source>
        <strain evidence="8 9">DSM 22007</strain>
    </source>
</reference>
<dbReference type="UniPathway" id="UPA00087">
    <property type="reaction ID" value="UER00175"/>
</dbReference>
<dbReference type="PROSITE" id="PS50052">
    <property type="entry name" value="GUANYLATE_KINASE_2"/>
    <property type="match status" value="1"/>
</dbReference>
<dbReference type="SUPFAM" id="SSF52540">
    <property type="entry name" value="P-loop containing nucleoside triphosphate hydrolases"/>
    <property type="match status" value="1"/>
</dbReference>
<gene>
    <name evidence="6" type="primary">phnN</name>
    <name evidence="8" type="ORF">SAMN04488092_10366</name>
</gene>
<evidence type="ECO:0000256" key="3">
    <source>
        <dbReference type="ARBA" id="ARBA00022679"/>
    </source>
</evidence>
<feature type="domain" description="Guanylate kinase-like" evidence="7">
    <location>
        <begin position="4"/>
        <end position="177"/>
    </location>
</feature>
<evidence type="ECO:0000313" key="9">
    <source>
        <dbReference type="Proteomes" id="UP000198634"/>
    </source>
</evidence>
<name>A0A1H9BZZ8_9RHOB</name>
<evidence type="ECO:0000256" key="1">
    <source>
        <dbReference type="ARBA" id="ARBA00000373"/>
    </source>
</evidence>
<dbReference type="Gene3D" id="3.40.50.300">
    <property type="entry name" value="P-loop containing nucleotide triphosphate hydrolases"/>
    <property type="match status" value="1"/>
</dbReference>
<dbReference type="InterPro" id="IPR008144">
    <property type="entry name" value="Guanylate_kin-like_dom"/>
</dbReference>
<keyword evidence="8" id="KW-0418">Kinase</keyword>
<comment type="pathway">
    <text evidence="2 6">Metabolic intermediate biosynthesis; 5-phospho-alpha-D-ribose 1-diphosphate biosynthesis; 5-phospho-alpha-D-ribose 1-diphosphate from D-ribose 5-phosphate (route II): step 3/3.</text>
</comment>
<dbReference type="HAMAP" id="MF_00836">
    <property type="entry name" value="PhnN"/>
    <property type="match status" value="1"/>
</dbReference>
<dbReference type="OrthoDB" id="341217at2"/>
<evidence type="ECO:0000256" key="5">
    <source>
        <dbReference type="ARBA" id="ARBA00022840"/>
    </source>
</evidence>
<keyword evidence="4 6" id="KW-0547">Nucleotide-binding</keyword>
<dbReference type="EMBL" id="FOEP01000003">
    <property type="protein sequence ID" value="SEP94337.1"/>
    <property type="molecule type" value="Genomic_DNA"/>
</dbReference>
<accession>A0A1H9BZZ8</accession>
<dbReference type="GO" id="GO:0019634">
    <property type="term" value="P:organic phosphonate metabolic process"/>
    <property type="evidence" value="ECO:0007669"/>
    <property type="project" value="UniProtKB-UniRule"/>
</dbReference>
<protein>
    <recommendedName>
        <fullName evidence="6">Ribose 1,5-bisphosphate phosphokinase PhnN</fullName>
        <ecNumber evidence="6">2.7.4.23</ecNumber>
    </recommendedName>
    <alternativeName>
        <fullName evidence="6">Ribose 1,5-bisphosphokinase</fullName>
    </alternativeName>
</protein>